<dbReference type="RefSeq" id="WP_241965057.1">
    <property type="nucleotide sequence ID" value="NZ_RCDB01000001.1"/>
</dbReference>
<dbReference type="Pfam" id="PF01541">
    <property type="entry name" value="GIY-YIG"/>
    <property type="match status" value="1"/>
</dbReference>
<gene>
    <name evidence="3" type="ORF">C7474_0437</name>
</gene>
<accession>A0A498CD70</accession>
<feature type="domain" description="GIY-YIG" evidence="2">
    <location>
        <begin position="50"/>
        <end position="138"/>
    </location>
</feature>
<feature type="compositionally biased region" description="Acidic residues" evidence="1">
    <location>
        <begin position="263"/>
        <end position="287"/>
    </location>
</feature>
<dbReference type="EMBL" id="RCDB01000001">
    <property type="protein sequence ID" value="RLK52496.1"/>
    <property type="molecule type" value="Genomic_DNA"/>
</dbReference>
<feature type="region of interest" description="Disordered" evidence="1">
    <location>
        <begin position="257"/>
        <end position="287"/>
    </location>
</feature>
<proteinExistence type="predicted"/>
<sequence>MSSKSTANPAPKPKRPQKSKLPATDVQEFRRLLKEFLSVTDDQGRKWADAKWGVYAFYDYDGEPIYVGQTNEQLRVRLGRHLTNQRTDAAAMRILDLFEVAAVEIWPLWEYESINLRDKKAQAFLDAKRHLDQAEYTAYLNAIENSRFKAILNEKIPPKGDRIDLPASLRRDLITPEIRADRSHPDIRIARRAETISRLAAVARERGEVSEGLRRVLVIQAVRLAYIAAVRLAYAEGRGEPSPEAINVEALTGPLLYEYSDPGGEEVDANDASVDGEAEEPDPDAAD</sequence>
<dbReference type="InterPro" id="IPR035901">
    <property type="entry name" value="GIY-YIG_endonuc_sf"/>
</dbReference>
<dbReference type="InterPro" id="IPR000305">
    <property type="entry name" value="GIY-YIG_endonuc"/>
</dbReference>
<keyword evidence="4" id="KW-1185">Reference proteome</keyword>
<evidence type="ECO:0000313" key="3">
    <source>
        <dbReference type="EMBL" id="RLK52496.1"/>
    </source>
</evidence>
<dbReference type="SUPFAM" id="SSF82771">
    <property type="entry name" value="GIY-YIG endonuclease"/>
    <property type="match status" value="1"/>
</dbReference>
<name>A0A498CD70_9MICO</name>
<dbReference type="CDD" id="cd00719">
    <property type="entry name" value="GIY-YIG_SF"/>
    <property type="match status" value="1"/>
</dbReference>
<comment type="caution">
    <text evidence="3">The sequence shown here is derived from an EMBL/GenBank/DDBJ whole genome shotgun (WGS) entry which is preliminary data.</text>
</comment>
<reference evidence="3 4" key="1">
    <citation type="journal article" date="2015" name="Stand. Genomic Sci.">
        <title>Genomic Encyclopedia of Bacterial and Archaeal Type Strains, Phase III: the genomes of soil and plant-associated and newly described type strains.</title>
        <authorList>
            <person name="Whitman W.B."/>
            <person name="Woyke T."/>
            <person name="Klenk H.P."/>
            <person name="Zhou Y."/>
            <person name="Lilburn T.G."/>
            <person name="Beck B.J."/>
            <person name="De Vos P."/>
            <person name="Vandamme P."/>
            <person name="Eisen J.A."/>
            <person name="Garrity G."/>
            <person name="Hugenholtz P."/>
            <person name="Kyrpides N.C."/>
        </authorList>
    </citation>
    <scope>NUCLEOTIDE SEQUENCE [LARGE SCALE GENOMIC DNA]</scope>
    <source>
        <strain evidence="3 4">S2T63</strain>
    </source>
</reference>
<dbReference type="PROSITE" id="PS50164">
    <property type="entry name" value="GIY_YIG"/>
    <property type="match status" value="1"/>
</dbReference>
<dbReference type="AlphaFoldDB" id="A0A498CD70"/>
<evidence type="ECO:0000313" key="4">
    <source>
        <dbReference type="Proteomes" id="UP000273158"/>
    </source>
</evidence>
<protein>
    <submittedName>
        <fullName evidence="3">GIY-YIG catalytic domain-containing protein</fullName>
    </submittedName>
</protein>
<evidence type="ECO:0000259" key="2">
    <source>
        <dbReference type="PROSITE" id="PS50164"/>
    </source>
</evidence>
<feature type="region of interest" description="Disordered" evidence="1">
    <location>
        <begin position="1"/>
        <end position="24"/>
    </location>
</feature>
<dbReference type="Proteomes" id="UP000273158">
    <property type="component" value="Unassembled WGS sequence"/>
</dbReference>
<evidence type="ECO:0000256" key="1">
    <source>
        <dbReference type="SAM" id="MobiDB-lite"/>
    </source>
</evidence>
<organism evidence="3 4">
    <name type="scientific">Microbacterium telephonicum</name>
    <dbReference type="NCBI Taxonomy" id="1714841"/>
    <lineage>
        <taxon>Bacteria</taxon>
        <taxon>Bacillati</taxon>
        <taxon>Actinomycetota</taxon>
        <taxon>Actinomycetes</taxon>
        <taxon>Micrococcales</taxon>
        <taxon>Microbacteriaceae</taxon>
        <taxon>Microbacterium</taxon>
    </lineage>
</organism>